<feature type="compositionally biased region" description="Basic and acidic residues" evidence="4">
    <location>
        <begin position="408"/>
        <end position="426"/>
    </location>
</feature>
<comment type="caution">
    <text evidence="5">The sequence shown here is derived from an EMBL/GenBank/DDBJ whole genome shotgun (WGS) entry which is preliminary data.</text>
</comment>
<feature type="compositionally biased region" description="Basic and acidic residues" evidence="4">
    <location>
        <begin position="608"/>
        <end position="622"/>
    </location>
</feature>
<feature type="compositionally biased region" description="Polar residues" evidence="4">
    <location>
        <begin position="672"/>
        <end position="686"/>
    </location>
</feature>
<keyword evidence="6" id="KW-1185">Reference proteome</keyword>
<feature type="compositionally biased region" description="Polar residues" evidence="4">
    <location>
        <begin position="650"/>
        <end position="663"/>
    </location>
</feature>
<feature type="compositionally biased region" description="Basic and acidic residues" evidence="4">
    <location>
        <begin position="56"/>
        <end position="66"/>
    </location>
</feature>
<gene>
    <name evidence="5" type="ORF">J437_LFUL000822</name>
</gene>
<evidence type="ECO:0000313" key="6">
    <source>
        <dbReference type="Proteomes" id="UP000792457"/>
    </source>
</evidence>
<protein>
    <recommendedName>
        <fullName evidence="7">Coiled-coil domain-containing protein 9</fullName>
    </recommendedName>
</protein>
<dbReference type="Pfam" id="PF15266">
    <property type="entry name" value="DUF4594"/>
    <property type="match status" value="1"/>
</dbReference>
<evidence type="ECO:0000256" key="4">
    <source>
        <dbReference type="SAM" id="MobiDB-lite"/>
    </source>
</evidence>
<evidence type="ECO:0000313" key="5">
    <source>
        <dbReference type="EMBL" id="KAG8240347.1"/>
    </source>
</evidence>
<dbReference type="EMBL" id="KZ312450">
    <property type="protein sequence ID" value="KAG8240347.1"/>
    <property type="molecule type" value="Genomic_DNA"/>
</dbReference>
<dbReference type="InterPro" id="IPR029336">
    <property type="entry name" value="DUF4594"/>
</dbReference>
<feature type="region of interest" description="Disordered" evidence="4">
    <location>
        <begin position="466"/>
        <end position="692"/>
    </location>
</feature>
<keyword evidence="2 3" id="KW-0175">Coiled coil</keyword>
<dbReference type="OrthoDB" id="10058133at2759"/>
<dbReference type="PANTHER" id="PTHR15635">
    <property type="entry name" value="COILED-COIL DOMAIN CONTAINING PROTEIN 9"/>
    <property type="match status" value="1"/>
</dbReference>
<evidence type="ECO:0000256" key="1">
    <source>
        <dbReference type="ARBA" id="ARBA00022553"/>
    </source>
</evidence>
<feature type="compositionally biased region" description="Acidic residues" evidence="4">
    <location>
        <begin position="486"/>
        <end position="496"/>
    </location>
</feature>
<dbReference type="AlphaFoldDB" id="A0A8K0KSD6"/>
<feature type="compositionally biased region" description="Basic and acidic residues" evidence="4">
    <location>
        <begin position="580"/>
        <end position="592"/>
    </location>
</feature>
<evidence type="ECO:0000256" key="3">
    <source>
        <dbReference type="SAM" id="Coils"/>
    </source>
</evidence>
<sequence>MIKMSQKDQEAAIDERIERIRKRNEEIQRRYLEVEADKLNAEKLNAAVKFSPPPAKHPDTERKSYNKPESMNRNPRFERKLPDKPYVPKHQVHGKKTSFADNDKPPPDPVFTFLSDSSRDAPKFDHPSDEITARENFSGGDFRGSRGGGRGRGWSRGRGSPGRGGKRGPGNQQARQSPQMQPDYQAWRAEREKIDQDRITRQKTAEGNWRREWDMKKLSQDCVLTESDEFKIQRTVVNELASPAAKDQEGKSSLLAMPGSRGSTGEKKTVAFKVNEVNPVNSAGTGRVGPRQKPRLSYSSQSEDEKEVRAPILRKKGHGNQGSQSSPVPDDTSKKPPLPPRANTGSPKKQVVTKSYPSTSKESESPTTEGKELSRGSSHENISEAGDDSWEDVATTSGNESADFSDADVTKKSNSKGDKHEKTYSKIHDVEVEDDSAYGFNEASALDLSAVKGFESTYLKEEITIDEKNISYEEETEQESFHGENLEDTGQLEDEVDGKVEDYDDHIASDEDNVKSSKEIERETKEMGSLADETYKKEEVNTSVANEQKEDTVSSAEEIYEESSDDVKKYMESPTSSPEVHIEQNSKVDGTSDKAAIGGENNLSVASTDRDNKNAHQEENYNRSDLVMDECKSKLSENDENLKARGNLTLPETENSIDSNSESCPKKESEGTDVSTANSENDTQPTAELGLT</sequence>
<reference evidence="5" key="1">
    <citation type="submission" date="2013-04" db="EMBL/GenBank/DDBJ databases">
        <authorList>
            <person name="Qu J."/>
            <person name="Murali S.C."/>
            <person name="Bandaranaike D."/>
            <person name="Bellair M."/>
            <person name="Blankenburg K."/>
            <person name="Chao H."/>
            <person name="Dinh H."/>
            <person name="Doddapaneni H."/>
            <person name="Downs B."/>
            <person name="Dugan-Rocha S."/>
            <person name="Elkadiri S."/>
            <person name="Gnanaolivu R.D."/>
            <person name="Hernandez B."/>
            <person name="Javaid M."/>
            <person name="Jayaseelan J.C."/>
            <person name="Lee S."/>
            <person name="Li M."/>
            <person name="Ming W."/>
            <person name="Munidasa M."/>
            <person name="Muniz J."/>
            <person name="Nguyen L."/>
            <person name="Ongeri F."/>
            <person name="Osuji N."/>
            <person name="Pu L.-L."/>
            <person name="Puazo M."/>
            <person name="Qu C."/>
            <person name="Quiroz J."/>
            <person name="Raj R."/>
            <person name="Weissenberger G."/>
            <person name="Xin Y."/>
            <person name="Zou X."/>
            <person name="Han Y."/>
            <person name="Richards S."/>
            <person name="Worley K."/>
            <person name="Muzny D."/>
            <person name="Gibbs R."/>
        </authorList>
    </citation>
    <scope>NUCLEOTIDE SEQUENCE</scope>
    <source>
        <strain evidence="5">Sampled in the wild</strain>
    </source>
</reference>
<feature type="compositionally biased region" description="Basic and acidic residues" evidence="4">
    <location>
        <begin position="629"/>
        <end position="643"/>
    </location>
</feature>
<feature type="compositionally biased region" description="Gly residues" evidence="4">
    <location>
        <begin position="141"/>
        <end position="163"/>
    </location>
</feature>
<feature type="compositionally biased region" description="Basic and acidic residues" evidence="4">
    <location>
        <begin position="117"/>
        <end position="133"/>
    </location>
</feature>
<organism evidence="5 6">
    <name type="scientific">Ladona fulva</name>
    <name type="common">Scarce chaser dragonfly</name>
    <name type="synonym">Libellula fulva</name>
    <dbReference type="NCBI Taxonomy" id="123851"/>
    <lineage>
        <taxon>Eukaryota</taxon>
        <taxon>Metazoa</taxon>
        <taxon>Ecdysozoa</taxon>
        <taxon>Arthropoda</taxon>
        <taxon>Hexapoda</taxon>
        <taxon>Insecta</taxon>
        <taxon>Pterygota</taxon>
        <taxon>Palaeoptera</taxon>
        <taxon>Odonata</taxon>
        <taxon>Epiprocta</taxon>
        <taxon>Anisoptera</taxon>
        <taxon>Libelluloidea</taxon>
        <taxon>Libellulidae</taxon>
        <taxon>Ladona</taxon>
    </lineage>
</organism>
<dbReference type="Proteomes" id="UP000792457">
    <property type="component" value="Unassembled WGS sequence"/>
</dbReference>
<feature type="compositionally biased region" description="Basic and acidic residues" evidence="4">
    <location>
        <begin position="497"/>
        <end position="526"/>
    </location>
</feature>
<name>A0A8K0KSD6_LADFU</name>
<dbReference type="PANTHER" id="PTHR15635:SF12">
    <property type="entry name" value="HABP4_PAI-RBP1 DOMAIN-CONTAINING PROTEIN"/>
    <property type="match status" value="1"/>
</dbReference>
<feature type="region of interest" description="Disordered" evidence="4">
    <location>
        <begin position="241"/>
        <end position="426"/>
    </location>
</feature>
<evidence type="ECO:0008006" key="7">
    <source>
        <dbReference type="Google" id="ProtNLM"/>
    </source>
</evidence>
<feature type="region of interest" description="Disordered" evidence="4">
    <location>
        <begin position="45"/>
        <end position="186"/>
    </location>
</feature>
<keyword evidence="1" id="KW-0597">Phosphoprotein</keyword>
<feature type="coiled-coil region" evidence="3">
    <location>
        <begin position="10"/>
        <end position="44"/>
    </location>
</feature>
<proteinExistence type="predicted"/>
<reference evidence="5" key="2">
    <citation type="submission" date="2017-10" db="EMBL/GenBank/DDBJ databases">
        <title>Ladona fulva Genome sequencing and assembly.</title>
        <authorList>
            <person name="Murali S."/>
            <person name="Richards S."/>
            <person name="Bandaranaike D."/>
            <person name="Bellair M."/>
            <person name="Blankenburg K."/>
            <person name="Chao H."/>
            <person name="Dinh H."/>
            <person name="Doddapaneni H."/>
            <person name="Dugan-Rocha S."/>
            <person name="Elkadiri S."/>
            <person name="Gnanaolivu R."/>
            <person name="Hernandez B."/>
            <person name="Skinner E."/>
            <person name="Javaid M."/>
            <person name="Lee S."/>
            <person name="Li M."/>
            <person name="Ming W."/>
            <person name="Munidasa M."/>
            <person name="Muniz J."/>
            <person name="Nguyen L."/>
            <person name="Hughes D."/>
            <person name="Osuji N."/>
            <person name="Pu L.-L."/>
            <person name="Puazo M."/>
            <person name="Qu C."/>
            <person name="Quiroz J."/>
            <person name="Raj R."/>
            <person name="Weissenberger G."/>
            <person name="Xin Y."/>
            <person name="Zou X."/>
            <person name="Han Y."/>
            <person name="Worley K."/>
            <person name="Muzny D."/>
            <person name="Gibbs R."/>
        </authorList>
    </citation>
    <scope>NUCLEOTIDE SEQUENCE</scope>
    <source>
        <strain evidence="5">Sampled in the wild</strain>
    </source>
</reference>
<feature type="compositionally biased region" description="Basic and acidic residues" evidence="4">
    <location>
        <begin position="361"/>
        <end position="382"/>
    </location>
</feature>
<accession>A0A8K0KSD6</accession>
<feature type="compositionally biased region" description="Polar residues" evidence="4">
    <location>
        <begin position="171"/>
        <end position="182"/>
    </location>
</feature>
<evidence type="ECO:0000256" key="2">
    <source>
        <dbReference type="ARBA" id="ARBA00023054"/>
    </source>
</evidence>